<dbReference type="Pfam" id="PF21365">
    <property type="entry name" value="Glyco_hydro_31_3rd"/>
    <property type="match status" value="1"/>
</dbReference>
<evidence type="ECO:0000256" key="1">
    <source>
        <dbReference type="ARBA" id="ARBA00007806"/>
    </source>
</evidence>
<dbReference type="Gene3D" id="2.60.40.1180">
    <property type="entry name" value="Golgi alpha-mannosidase II"/>
    <property type="match status" value="1"/>
</dbReference>
<keyword evidence="8" id="KW-1185">Reference proteome</keyword>
<dbReference type="SUPFAM" id="SSF51445">
    <property type="entry name" value="(Trans)glycosidases"/>
    <property type="match status" value="1"/>
</dbReference>
<name>T1IJ53_STRMM</name>
<evidence type="ECO:0000256" key="3">
    <source>
        <dbReference type="SAM" id="MobiDB-lite"/>
    </source>
</evidence>
<feature type="domain" description="Glycoside hydrolase family 31 TIM barrel" evidence="5">
    <location>
        <begin position="351"/>
        <end position="470"/>
    </location>
</feature>
<evidence type="ECO:0000313" key="8">
    <source>
        <dbReference type="Proteomes" id="UP000014500"/>
    </source>
</evidence>
<feature type="region of interest" description="Disordered" evidence="3">
    <location>
        <begin position="1"/>
        <end position="30"/>
    </location>
</feature>
<reference evidence="7" key="2">
    <citation type="submission" date="2015-02" db="UniProtKB">
        <authorList>
            <consortium name="EnsemblMetazoa"/>
        </authorList>
    </citation>
    <scope>IDENTIFICATION</scope>
</reference>
<dbReference type="GO" id="GO:0005975">
    <property type="term" value="P:carbohydrate metabolic process"/>
    <property type="evidence" value="ECO:0007669"/>
    <property type="project" value="InterPro"/>
</dbReference>
<dbReference type="CDD" id="cd06592">
    <property type="entry name" value="GH31_NET37"/>
    <property type="match status" value="1"/>
</dbReference>
<evidence type="ECO:0000313" key="7">
    <source>
        <dbReference type="EnsemblMetazoa" id="SMAR000910-PA"/>
    </source>
</evidence>
<dbReference type="AlphaFoldDB" id="T1IJ53"/>
<feature type="compositionally biased region" description="Acidic residues" evidence="3">
    <location>
        <begin position="1"/>
        <end position="11"/>
    </location>
</feature>
<dbReference type="eggNOG" id="KOG1065">
    <property type="taxonomic scope" value="Eukaryota"/>
</dbReference>
<feature type="domain" description="Glycosyl hydrolase family 31 C-terminal" evidence="6">
    <location>
        <begin position="634"/>
        <end position="714"/>
    </location>
</feature>
<dbReference type="InterPro" id="IPR017853">
    <property type="entry name" value="GH"/>
</dbReference>
<dbReference type="InterPro" id="IPR050985">
    <property type="entry name" value="Alpha-glycosidase_related"/>
</dbReference>
<dbReference type="STRING" id="126957.T1IJ53"/>
<dbReference type="GO" id="GO:0004553">
    <property type="term" value="F:hydrolase activity, hydrolyzing O-glycosyl compounds"/>
    <property type="evidence" value="ECO:0007669"/>
    <property type="project" value="InterPro"/>
</dbReference>
<dbReference type="InterPro" id="IPR048395">
    <property type="entry name" value="Glyco_hydro_31_C"/>
</dbReference>
<reference evidence="8" key="1">
    <citation type="submission" date="2011-05" db="EMBL/GenBank/DDBJ databases">
        <authorList>
            <person name="Richards S.R."/>
            <person name="Qu J."/>
            <person name="Jiang H."/>
            <person name="Jhangiani S.N."/>
            <person name="Agravi P."/>
            <person name="Goodspeed R."/>
            <person name="Gross S."/>
            <person name="Mandapat C."/>
            <person name="Jackson L."/>
            <person name="Mathew T."/>
            <person name="Pu L."/>
            <person name="Thornton R."/>
            <person name="Saada N."/>
            <person name="Wilczek-Boney K.B."/>
            <person name="Lee S."/>
            <person name="Kovar C."/>
            <person name="Wu Y."/>
            <person name="Scherer S.E."/>
            <person name="Worley K.C."/>
            <person name="Muzny D.M."/>
            <person name="Gibbs R."/>
        </authorList>
    </citation>
    <scope>NUCLEOTIDE SEQUENCE</scope>
    <source>
        <strain evidence="8">Brora</strain>
    </source>
</reference>
<protein>
    <recommendedName>
        <fullName evidence="9">Glycoside hydrolase family 31 N-terminal domain-containing protein</fullName>
    </recommendedName>
</protein>
<dbReference type="SUPFAM" id="SSF51011">
    <property type="entry name" value="Glycosyl hydrolase domain"/>
    <property type="match status" value="1"/>
</dbReference>
<feature type="domain" description="Glycoside hydrolase family 31 TIM barrel" evidence="5">
    <location>
        <begin position="545"/>
        <end position="619"/>
    </location>
</feature>
<evidence type="ECO:0000259" key="5">
    <source>
        <dbReference type="Pfam" id="PF01055"/>
    </source>
</evidence>
<keyword evidence="2" id="KW-0378">Hydrolase</keyword>
<proteinExistence type="inferred from homology"/>
<dbReference type="Gene3D" id="3.20.20.80">
    <property type="entry name" value="Glycosidases"/>
    <property type="match status" value="2"/>
</dbReference>
<keyword evidence="4" id="KW-0472">Membrane</keyword>
<dbReference type="Proteomes" id="UP000014500">
    <property type="component" value="Unassembled WGS sequence"/>
</dbReference>
<sequence length="717" mass="81628">MDTESETEEGNDLLNGKTKGGTKVKIQAPITDIRRRSESFPQVELSEYKWDKSDSTPTGSFKKKFVFTVPGVMKQKQPREYKLKAFVVFIFFLIIIYLSLTYVFHKQQELQILQTEIAEGIHFHDKTRTLRILNSNLQDVLKIQVGQYLPPDLIPYECFLEDIVYTKCFRWKNAGQLTIRRHPDSSNITVSRCYDISWDGLSQNTPLCDCFSINDAKWFGFGNVYGNPWPLNGRTNFSFIPFVTGSDDSSLGSILNRYLLSSKGISISIDSSVPLFVSLHQNGICLKSERAWPYSTVSNSSLRMSYSICSGSDVKSVHEFTVNELRPKAETVSDLKYFMKQVIWTPNIDMNTESLMTYLDAVMELGISNNLLVIDKWQQEEGDLTFDPIKFPNFNDTLDAIRLKKFDVILKAHPYISTSSKNYLKHIRFWIRDENNVVPALTRWNNISSAAILDFTNPEACDWFINKLKSLPVPHFVFQGGQSFFLPRRYTLFDPVFNPDILSQIYASKIAEISVGMNTASVKQLDLNYVSVSPRTPTWDRERGLNSILPLVFTLGIIGFPFINPGTVGGDGISDPELYTRWLQLSIFLPVLQLSHSPKTLSDECFQETKKLLEIRSRLVIPLLEQLVEDGVKGVPLIRPLWWVAPNDSVALEVDSEFLVGDDLLVAPVLESGSQFRDIYIPQGIWNNSGRLVAGPKWLLHHAVSLNQVPYFSRVIL</sequence>
<dbReference type="InterPro" id="IPR013780">
    <property type="entry name" value="Glyco_hydro_b"/>
</dbReference>
<dbReference type="EnsemblMetazoa" id="SMAR000910-RA">
    <property type="protein sequence ID" value="SMAR000910-PA"/>
    <property type="gene ID" value="SMAR000910"/>
</dbReference>
<dbReference type="EMBL" id="JH430223">
    <property type="status" value="NOT_ANNOTATED_CDS"/>
    <property type="molecule type" value="Genomic_DNA"/>
</dbReference>
<evidence type="ECO:0000256" key="4">
    <source>
        <dbReference type="SAM" id="Phobius"/>
    </source>
</evidence>
<keyword evidence="2" id="KW-0326">Glycosidase</keyword>
<dbReference type="OMA" id="PFHCLED"/>
<dbReference type="PANTHER" id="PTHR43053">
    <property type="entry name" value="GLYCOSIDASE FAMILY 31"/>
    <property type="match status" value="1"/>
</dbReference>
<dbReference type="HOGENOM" id="CLU_008294_1_0_1"/>
<evidence type="ECO:0000256" key="2">
    <source>
        <dbReference type="RuleBase" id="RU361185"/>
    </source>
</evidence>
<keyword evidence="4" id="KW-1133">Transmembrane helix</keyword>
<feature type="transmembrane region" description="Helical" evidence="4">
    <location>
        <begin position="83"/>
        <end position="104"/>
    </location>
</feature>
<accession>T1IJ53</accession>
<dbReference type="PANTHER" id="PTHR43053:SF6">
    <property type="entry name" value="SITS-BINDING PROTEIN"/>
    <property type="match status" value="1"/>
</dbReference>
<keyword evidence="4" id="KW-0812">Transmembrane</keyword>
<comment type="similarity">
    <text evidence="1 2">Belongs to the glycosyl hydrolase 31 family.</text>
</comment>
<dbReference type="InterPro" id="IPR000322">
    <property type="entry name" value="Glyco_hydro_31_TIM"/>
</dbReference>
<dbReference type="PhylomeDB" id="T1IJ53"/>
<organism evidence="7 8">
    <name type="scientific">Strigamia maritima</name>
    <name type="common">European centipede</name>
    <name type="synonym">Geophilus maritimus</name>
    <dbReference type="NCBI Taxonomy" id="126957"/>
    <lineage>
        <taxon>Eukaryota</taxon>
        <taxon>Metazoa</taxon>
        <taxon>Ecdysozoa</taxon>
        <taxon>Arthropoda</taxon>
        <taxon>Myriapoda</taxon>
        <taxon>Chilopoda</taxon>
        <taxon>Pleurostigmophora</taxon>
        <taxon>Geophilomorpha</taxon>
        <taxon>Linotaeniidae</taxon>
        <taxon>Strigamia</taxon>
    </lineage>
</organism>
<evidence type="ECO:0000259" key="6">
    <source>
        <dbReference type="Pfam" id="PF21365"/>
    </source>
</evidence>
<dbReference type="Pfam" id="PF01055">
    <property type="entry name" value="Glyco_hydro_31_2nd"/>
    <property type="match status" value="2"/>
</dbReference>
<evidence type="ECO:0008006" key="9">
    <source>
        <dbReference type="Google" id="ProtNLM"/>
    </source>
</evidence>